<feature type="region of interest" description="Disordered" evidence="1">
    <location>
        <begin position="305"/>
        <end position="357"/>
    </location>
</feature>
<proteinExistence type="predicted"/>
<feature type="region of interest" description="Disordered" evidence="1">
    <location>
        <begin position="1"/>
        <end position="30"/>
    </location>
</feature>
<accession>A0ABZ1CWU6</accession>
<evidence type="ECO:0000256" key="1">
    <source>
        <dbReference type="SAM" id="MobiDB-lite"/>
    </source>
</evidence>
<dbReference type="RefSeq" id="XP_062790768.1">
    <property type="nucleotide sequence ID" value="XM_062934717.1"/>
</dbReference>
<evidence type="ECO:0000313" key="3">
    <source>
        <dbReference type="Proteomes" id="UP001329825"/>
    </source>
</evidence>
<dbReference type="GeneID" id="87955110"/>
<feature type="region of interest" description="Disordered" evidence="1">
    <location>
        <begin position="50"/>
        <end position="90"/>
    </location>
</feature>
<dbReference type="Proteomes" id="UP001329825">
    <property type="component" value="Chromosome 3"/>
</dbReference>
<protein>
    <recommendedName>
        <fullName evidence="4">MYND-type domain-containing protein</fullName>
    </recommendedName>
</protein>
<feature type="compositionally biased region" description="Polar residues" evidence="1">
    <location>
        <begin position="195"/>
        <end position="207"/>
    </location>
</feature>
<feature type="region of interest" description="Disordered" evidence="1">
    <location>
        <begin position="821"/>
        <end position="840"/>
    </location>
</feature>
<feature type="compositionally biased region" description="Acidic residues" evidence="1">
    <location>
        <begin position="61"/>
        <end position="90"/>
    </location>
</feature>
<sequence>MDDTTPASSSRQTHSLAHTHNPIPSNSASSRISLPFRGSFANLARLIGLGSSGKDSHVNVYEDEDDVTDGDGDDDDEEDAGGEEGDVDEEGLMWDAQTALIAHQLDLAIRLYTQAALPPFCSPAACLALGNLLIRGSAFTEHDQHNQHVDGAKGKGRASLSYQDGDDDEEEGGNQAMASRFSTYTAPSNVFNRMFGSNTTKQTTNPSRPVPYRRPTVDLVDAGWQIPKDGKRAVRDAKAMGVAGAWFVLGLGWIVQSEMDRASTKESDSRNTMSITQPIRMVSSSSIDNIGREYVDEEMLSFDPKGKGKRFLPQTSNSRPMTPIEPTEEASTLSDSVSTLCPPKSFPSSSSGTTVESPLVQTPGVGLSEDPFNHGDDGLAEDLDALQTMFDLLQPLLKLYRHGHIQSQDPVALPPIALQKLPAALRPRNEKEKGRNVWYLGSVVMNRLGGLAILNHKSGSFAHSKNAEKLRGGVNIVTNYILAMTSHGLEAEKHFRNVIAHTPTGFDAADDLIRQAAKRLDIITSSPQDENGMDGYPFPTASSEISTRLSPPKPLFAASSHSRRTSSVGLSHTHRRRKMSTSSNASISMSRIVSTPLKSSPSMASLSSITDTALEPLTIQPSENDCAISTLKRLHAQSMCDLTEVSAREEEETRWPTLDGWSISASDQADFGVCQQSQCTLVPKSHSNRQQGLSISPSNTLRAVASSPHFGTLASMHEKMASTASTPRRRLPFEPTGNIAPIDPALAAAEMSSCLTKHVTCGVCGVEGVNFPECRKCGLTFCSRDCRVGEDKAGNGKKHICGLWESKKVLSDHLPDSNVSSTIQAMSPVRNVSPTDVDQL</sequence>
<gene>
    <name evidence="2" type="ORF">IL334_002979</name>
</gene>
<organism evidence="2 3">
    <name type="scientific">Kwoniella shivajii</name>
    <dbReference type="NCBI Taxonomy" id="564305"/>
    <lineage>
        <taxon>Eukaryota</taxon>
        <taxon>Fungi</taxon>
        <taxon>Dikarya</taxon>
        <taxon>Basidiomycota</taxon>
        <taxon>Agaricomycotina</taxon>
        <taxon>Tremellomycetes</taxon>
        <taxon>Tremellales</taxon>
        <taxon>Cryptococcaceae</taxon>
        <taxon>Kwoniella</taxon>
    </lineage>
</organism>
<feature type="region of interest" description="Disordered" evidence="1">
    <location>
        <begin position="544"/>
        <end position="587"/>
    </location>
</feature>
<feature type="compositionally biased region" description="Basic and acidic residues" evidence="1">
    <location>
        <begin position="144"/>
        <end position="153"/>
    </location>
</feature>
<reference evidence="2 3" key="1">
    <citation type="submission" date="2024-01" db="EMBL/GenBank/DDBJ databases">
        <title>Comparative genomics of Cryptococcus and Kwoniella reveals pathogenesis evolution and contrasting modes of karyotype evolution via chromosome fusion or intercentromeric recombination.</title>
        <authorList>
            <person name="Coelho M.A."/>
            <person name="David-Palma M."/>
            <person name="Shea T."/>
            <person name="Bowers K."/>
            <person name="McGinley-Smith S."/>
            <person name="Mohammad A.W."/>
            <person name="Gnirke A."/>
            <person name="Yurkov A.M."/>
            <person name="Nowrousian M."/>
            <person name="Sun S."/>
            <person name="Cuomo C.A."/>
            <person name="Heitman J."/>
        </authorList>
    </citation>
    <scope>NUCLEOTIDE SEQUENCE [LARGE SCALE GENOMIC DNA]</scope>
    <source>
        <strain evidence="2">CBS 11374</strain>
    </source>
</reference>
<keyword evidence="3" id="KW-1185">Reference proteome</keyword>
<feature type="region of interest" description="Disordered" evidence="1">
    <location>
        <begin position="195"/>
        <end position="214"/>
    </location>
</feature>
<feature type="compositionally biased region" description="Polar residues" evidence="1">
    <location>
        <begin position="329"/>
        <end position="339"/>
    </location>
</feature>
<feature type="compositionally biased region" description="Polar residues" evidence="1">
    <location>
        <begin position="346"/>
        <end position="357"/>
    </location>
</feature>
<dbReference type="EMBL" id="CP141883">
    <property type="protein sequence ID" value="WRT66028.1"/>
    <property type="molecule type" value="Genomic_DNA"/>
</dbReference>
<name>A0ABZ1CWU6_9TREE</name>
<evidence type="ECO:0000313" key="2">
    <source>
        <dbReference type="EMBL" id="WRT66028.1"/>
    </source>
</evidence>
<evidence type="ECO:0008006" key="4">
    <source>
        <dbReference type="Google" id="ProtNLM"/>
    </source>
</evidence>
<feature type="region of interest" description="Disordered" evidence="1">
    <location>
        <begin position="144"/>
        <end position="174"/>
    </location>
</feature>